<dbReference type="EMBL" id="BMAV01013836">
    <property type="protein sequence ID" value="GFY61848.1"/>
    <property type="molecule type" value="Genomic_DNA"/>
</dbReference>
<name>A0A8X7CA90_9ARAC</name>
<evidence type="ECO:0000313" key="1">
    <source>
        <dbReference type="EMBL" id="GFY61848.1"/>
    </source>
</evidence>
<gene>
    <name evidence="1" type="ORF">TNIN_352701</name>
</gene>
<accession>A0A8X7CA90</accession>
<sequence length="123" mass="13623">MGLGSILFTLLRLGRPEMMAKFATAYTFRRGAIERAVLEGRSAGPNLRSGSTYNGDEERLCVEGNQNRPCKTLRRVEGKLRALESLGKTQENLEISWPSSRKLSAGRDPVIDMGAHQKSSRTL</sequence>
<dbReference type="AlphaFoldDB" id="A0A8X7CA90"/>
<proteinExistence type="predicted"/>
<evidence type="ECO:0000313" key="2">
    <source>
        <dbReference type="Proteomes" id="UP000886998"/>
    </source>
</evidence>
<reference evidence="1" key="1">
    <citation type="submission" date="2020-08" db="EMBL/GenBank/DDBJ databases">
        <title>Multicomponent nature underlies the extraordinary mechanical properties of spider dragline silk.</title>
        <authorList>
            <person name="Kono N."/>
            <person name="Nakamura H."/>
            <person name="Mori M."/>
            <person name="Yoshida Y."/>
            <person name="Ohtoshi R."/>
            <person name="Malay A.D."/>
            <person name="Moran D.A.P."/>
            <person name="Tomita M."/>
            <person name="Numata K."/>
            <person name="Arakawa K."/>
        </authorList>
    </citation>
    <scope>NUCLEOTIDE SEQUENCE</scope>
</reference>
<comment type="caution">
    <text evidence="1">The sequence shown here is derived from an EMBL/GenBank/DDBJ whole genome shotgun (WGS) entry which is preliminary data.</text>
</comment>
<dbReference type="Proteomes" id="UP000886998">
    <property type="component" value="Unassembled WGS sequence"/>
</dbReference>
<organism evidence="1 2">
    <name type="scientific">Trichonephila inaurata madagascariensis</name>
    <dbReference type="NCBI Taxonomy" id="2747483"/>
    <lineage>
        <taxon>Eukaryota</taxon>
        <taxon>Metazoa</taxon>
        <taxon>Ecdysozoa</taxon>
        <taxon>Arthropoda</taxon>
        <taxon>Chelicerata</taxon>
        <taxon>Arachnida</taxon>
        <taxon>Araneae</taxon>
        <taxon>Araneomorphae</taxon>
        <taxon>Entelegynae</taxon>
        <taxon>Araneoidea</taxon>
        <taxon>Nephilidae</taxon>
        <taxon>Trichonephila</taxon>
        <taxon>Trichonephila inaurata</taxon>
    </lineage>
</organism>
<keyword evidence="2" id="KW-1185">Reference proteome</keyword>
<protein>
    <submittedName>
        <fullName evidence="1">Uncharacterized protein</fullName>
    </submittedName>
</protein>